<dbReference type="AlphaFoldDB" id="A0A9P4NK90"/>
<name>A0A9P4NK90_9PEZI</name>
<dbReference type="Proteomes" id="UP000800235">
    <property type="component" value="Unassembled WGS sequence"/>
</dbReference>
<keyword evidence="1" id="KW-0732">Signal</keyword>
<evidence type="ECO:0000313" key="2">
    <source>
        <dbReference type="EMBL" id="KAF2424889.1"/>
    </source>
</evidence>
<protein>
    <recommendedName>
        <fullName evidence="4">Secreted protein</fullName>
    </recommendedName>
</protein>
<evidence type="ECO:0000256" key="1">
    <source>
        <dbReference type="SAM" id="SignalP"/>
    </source>
</evidence>
<feature type="chain" id="PRO_5040235031" description="Secreted protein" evidence="1">
    <location>
        <begin position="20"/>
        <end position="72"/>
    </location>
</feature>
<dbReference type="EMBL" id="MU007072">
    <property type="protein sequence ID" value="KAF2424889.1"/>
    <property type="molecule type" value="Genomic_DNA"/>
</dbReference>
<keyword evidence="3" id="KW-1185">Reference proteome</keyword>
<sequence>MFLPFAVMSCFFCFDLVDCRAFSCFGAFLPSCNDTSGWYLPGFNSLYWGLVVSTALPSSFEVVFSINLTQQL</sequence>
<accession>A0A9P4NK90</accession>
<proteinExistence type="predicted"/>
<evidence type="ECO:0000313" key="3">
    <source>
        <dbReference type="Proteomes" id="UP000800235"/>
    </source>
</evidence>
<reference evidence="2" key="1">
    <citation type="journal article" date="2020" name="Stud. Mycol.">
        <title>101 Dothideomycetes genomes: a test case for predicting lifestyles and emergence of pathogens.</title>
        <authorList>
            <person name="Haridas S."/>
            <person name="Albert R."/>
            <person name="Binder M."/>
            <person name="Bloem J."/>
            <person name="Labutti K."/>
            <person name="Salamov A."/>
            <person name="Andreopoulos B."/>
            <person name="Baker S."/>
            <person name="Barry K."/>
            <person name="Bills G."/>
            <person name="Bluhm B."/>
            <person name="Cannon C."/>
            <person name="Castanera R."/>
            <person name="Culley D."/>
            <person name="Daum C."/>
            <person name="Ezra D."/>
            <person name="Gonzalez J."/>
            <person name="Henrissat B."/>
            <person name="Kuo A."/>
            <person name="Liang C."/>
            <person name="Lipzen A."/>
            <person name="Lutzoni F."/>
            <person name="Magnuson J."/>
            <person name="Mondo S."/>
            <person name="Nolan M."/>
            <person name="Ohm R."/>
            <person name="Pangilinan J."/>
            <person name="Park H.-J."/>
            <person name="Ramirez L."/>
            <person name="Alfaro M."/>
            <person name="Sun H."/>
            <person name="Tritt A."/>
            <person name="Yoshinaga Y."/>
            <person name="Zwiers L.-H."/>
            <person name="Turgeon B."/>
            <person name="Goodwin S."/>
            <person name="Spatafora J."/>
            <person name="Crous P."/>
            <person name="Grigoriev I."/>
        </authorList>
    </citation>
    <scope>NUCLEOTIDE SEQUENCE</scope>
    <source>
        <strain evidence="2">CBS 130266</strain>
    </source>
</reference>
<comment type="caution">
    <text evidence="2">The sequence shown here is derived from an EMBL/GenBank/DDBJ whole genome shotgun (WGS) entry which is preliminary data.</text>
</comment>
<evidence type="ECO:0008006" key="4">
    <source>
        <dbReference type="Google" id="ProtNLM"/>
    </source>
</evidence>
<gene>
    <name evidence="2" type="ORF">EJ08DRAFT_407079</name>
</gene>
<organism evidence="2 3">
    <name type="scientific">Tothia fuscella</name>
    <dbReference type="NCBI Taxonomy" id="1048955"/>
    <lineage>
        <taxon>Eukaryota</taxon>
        <taxon>Fungi</taxon>
        <taxon>Dikarya</taxon>
        <taxon>Ascomycota</taxon>
        <taxon>Pezizomycotina</taxon>
        <taxon>Dothideomycetes</taxon>
        <taxon>Pleosporomycetidae</taxon>
        <taxon>Venturiales</taxon>
        <taxon>Cylindrosympodiaceae</taxon>
        <taxon>Tothia</taxon>
    </lineage>
</organism>
<feature type="signal peptide" evidence="1">
    <location>
        <begin position="1"/>
        <end position="19"/>
    </location>
</feature>